<feature type="transmembrane region" description="Helical" evidence="1">
    <location>
        <begin position="6"/>
        <end position="25"/>
    </location>
</feature>
<keyword evidence="1" id="KW-1133">Transmembrane helix</keyword>
<dbReference type="OrthoDB" id="6455028at2"/>
<dbReference type="Pfam" id="PF18426">
    <property type="entry name" value="Tli4_C"/>
    <property type="match status" value="1"/>
</dbReference>
<evidence type="ECO:0000259" key="2">
    <source>
        <dbReference type="Pfam" id="PF18426"/>
    </source>
</evidence>
<dbReference type="Pfam" id="PF18443">
    <property type="entry name" value="Tli4_N"/>
    <property type="match status" value="1"/>
</dbReference>
<accession>A0A0N1KIR5</accession>
<dbReference type="RefSeq" id="WP_053907514.1">
    <property type="nucleotide sequence ID" value="NZ_CAWMUS010000009.1"/>
</dbReference>
<evidence type="ECO:0000313" key="4">
    <source>
        <dbReference type="EMBL" id="KPD03634.1"/>
    </source>
</evidence>
<evidence type="ECO:0000259" key="3">
    <source>
        <dbReference type="Pfam" id="PF18443"/>
    </source>
</evidence>
<dbReference type="Proteomes" id="UP000053226">
    <property type="component" value="Unassembled WGS sequence"/>
</dbReference>
<dbReference type="InterPro" id="IPR041290">
    <property type="entry name" value="Tli4_C"/>
</dbReference>
<dbReference type="AlphaFoldDB" id="A0A0N1KIR5"/>
<keyword evidence="1" id="KW-0812">Transmembrane</keyword>
<sequence>MINKHLGLLMGLFLFSLIFLGLVVYDKESRLTEKDYILIDALFENVKPQCVGRFVVDIPIPFNNMNDNQVFIDDFKIESKFIYPPAFKQRIELREQELRNGKTSEKNAPVLKEIIQLPDGKGVIFDRNNSGQDDLSRTLEAHVYVDHIAFIIAVDILDLSNPKYFNRKKTYENAGFSEYEMNEKPTKLAAMQSLISRLSGRKNEEIPVNNGVCIPNGFIADDGNKHKEIISFTYENDDFILGFRSDNTAIGSDDTLFNRSPQINEAMSLAKKNTIKKEKLSPNGIPSLEWLMVGKQNKQEDNDMFEFILYSNEKIADSQKPLLYIGLNNADKNTQYSQWQMVEIWDRIVGSLRYKPNAF</sequence>
<evidence type="ECO:0000313" key="5">
    <source>
        <dbReference type="Proteomes" id="UP000053226"/>
    </source>
</evidence>
<proteinExistence type="predicted"/>
<feature type="domain" description="Tle cognate immunity protein 4 C-terminal" evidence="2">
    <location>
        <begin position="205"/>
        <end position="357"/>
    </location>
</feature>
<comment type="caution">
    <text evidence="4">The sequence shown here is derived from an EMBL/GenBank/DDBJ whole genome shotgun (WGS) entry which is preliminary data.</text>
</comment>
<name>A0A0N1KIR5_9GAMM</name>
<dbReference type="EMBL" id="LGAA01000009">
    <property type="protein sequence ID" value="KPD03634.1"/>
    <property type="molecule type" value="Genomic_DNA"/>
</dbReference>
<reference evidence="4 5" key="1">
    <citation type="submission" date="2015-07" db="EMBL/GenBank/DDBJ databases">
        <title>ATOL: Assembling a taxonomically balanced genome-scale reconstruction of the evolutionary history of the Enterobacteriaceae.</title>
        <authorList>
            <person name="Plunkett G.III."/>
            <person name="Neeno-Eckwall E.C."/>
            <person name="Glasner J.D."/>
            <person name="Perna N.T."/>
        </authorList>
    </citation>
    <scope>NUCLEOTIDE SEQUENCE [LARGE SCALE GENOMIC DNA]</scope>
    <source>
        <strain evidence="4 5">ATCC 35017</strain>
    </source>
</reference>
<protein>
    <recommendedName>
        <fullName evidence="6">Tle cognate immunity protein 4 C-terminal domain-containing protein</fullName>
    </recommendedName>
</protein>
<gene>
    <name evidence="4" type="ORF">M992_0924</name>
</gene>
<evidence type="ECO:0000256" key="1">
    <source>
        <dbReference type="SAM" id="Phobius"/>
    </source>
</evidence>
<dbReference type="InterPro" id="IPR040761">
    <property type="entry name" value="Tli4_N"/>
</dbReference>
<keyword evidence="1" id="KW-0472">Membrane</keyword>
<feature type="domain" description="Tle cognate immunity protein 4 N-terminal" evidence="3">
    <location>
        <begin position="47"/>
        <end position="201"/>
    </location>
</feature>
<organism evidence="4 5">
    <name type="scientific">Moellerella wisconsensis ATCC 35017</name>
    <dbReference type="NCBI Taxonomy" id="1354267"/>
    <lineage>
        <taxon>Bacteria</taxon>
        <taxon>Pseudomonadati</taxon>
        <taxon>Pseudomonadota</taxon>
        <taxon>Gammaproteobacteria</taxon>
        <taxon>Enterobacterales</taxon>
        <taxon>Morganellaceae</taxon>
        <taxon>Moellerella</taxon>
    </lineage>
</organism>
<keyword evidence="5" id="KW-1185">Reference proteome</keyword>
<evidence type="ECO:0008006" key="6">
    <source>
        <dbReference type="Google" id="ProtNLM"/>
    </source>
</evidence>